<comment type="caution">
    <text evidence="3">The sequence shown here is derived from an EMBL/GenBank/DDBJ whole genome shotgun (WGS) entry which is preliminary data.</text>
</comment>
<dbReference type="EMBL" id="BAABDJ010000035">
    <property type="protein sequence ID" value="GAA4014702.1"/>
    <property type="molecule type" value="Genomic_DNA"/>
</dbReference>
<proteinExistence type="predicted"/>
<dbReference type="Proteomes" id="UP001500567">
    <property type="component" value="Unassembled WGS sequence"/>
</dbReference>
<sequence length="472" mass="52900">MITARAKAAWFTETGVRLDASYHLSEGRQAEYKIKQSPNGWKELGDITKRIFNGGRPKRYYVDDVKRGIPFMGNADMLKADFTSLKLISKTKTANLSDLWFEKGWTLLSRSGTYGGTLGKAVYATEDFVGKTGSEHIMRVVPDVDKIPGGYLYAFLASKYGYGLLTQNTYGSAIQHIEQHHVLDLPVPLLSEAEVKQITQWVEQSASFREEATRLMRKASEDLMLACELSELTADEYEYFGFHPGSRPVSTFTSRKVDATTLTAFNYSKRIGRLRARVIENVNTVPLAECLEGNRFFSTGSFKRLELDSPTSIELINQSDVFDIRIKGKRLARKYAGSQRLVDYGEVLIAGVGTLGENEIFCRALFAGEELRGKLISGEFIRMNTNGTVPPGYLYAWLASEYGFRLIRATQSGTKLCRPIPKLLADVPVPVLSTDKMEEIHQLVVTAHAKRYEALQLENQAIQHIESAIASW</sequence>
<dbReference type="GO" id="GO:0004519">
    <property type="term" value="F:endonuclease activity"/>
    <property type="evidence" value="ECO:0007669"/>
    <property type="project" value="UniProtKB-KW"/>
</dbReference>
<dbReference type="PANTHER" id="PTHR30408:SF12">
    <property type="entry name" value="TYPE I RESTRICTION ENZYME MJAVIII SPECIFICITY SUBUNIT"/>
    <property type="match status" value="1"/>
</dbReference>
<reference evidence="4" key="1">
    <citation type="journal article" date="2019" name="Int. J. Syst. Evol. Microbiol.">
        <title>The Global Catalogue of Microorganisms (GCM) 10K type strain sequencing project: providing services to taxonomists for standard genome sequencing and annotation.</title>
        <authorList>
            <consortium name="The Broad Institute Genomics Platform"/>
            <consortium name="The Broad Institute Genome Sequencing Center for Infectious Disease"/>
            <person name="Wu L."/>
            <person name="Ma J."/>
        </authorList>
    </citation>
    <scope>NUCLEOTIDE SEQUENCE [LARGE SCALE GENOMIC DNA]</scope>
    <source>
        <strain evidence="4">JCM 17224</strain>
    </source>
</reference>
<dbReference type="NCBIfam" id="NF047740">
    <property type="entry name" value="antiphage_MADS5"/>
    <property type="match status" value="1"/>
</dbReference>
<evidence type="ECO:0000256" key="2">
    <source>
        <dbReference type="ARBA" id="ARBA00023125"/>
    </source>
</evidence>
<keyword evidence="3" id="KW-0540">Nuclease</keyword>
<evidence type="ECO:0000313" key="4">
    <source>
        <dbReference type="Proteomes" id="UP001500567"/>
    </source>
</evidence>
<organism evidence="3 4">
    <name type="scientific">Hymenobacter fastidiosus</name>
    <dbReference type="NCBI Taxonomy" id="486264"/>
    <lineage>
        <taxon>Bacteria</taxon>
        <taxon>Pseudomonadati</taxon>
        <taxon>Bacteroidota</taxon>
        <taxon>Cytophagia</taxon>
        <taxon>Cytophagales</taxon>
        <taxon>Hymenobacteraceae</taxon>
        <taxon>Hymenobacter</taxon>
    </lineage>
</organism>
<evidence type="ECO:0000256" key="1">
    <source>
        <dbReference type="ARBA" id="ARBA00022747"/>
    </source>
</evidence>
<accession>A0ABP7SPT5</accession>
<evidence type="ECO:0000313" key="3">
    <source>
        <dbReference type="EMBL" id="GAA4014702.1"/>
    </source>
</evidence>
<keyword evidence="3" id="KW-0255">Endonuclease</keyword>
<name>A0ABP7SPT5_9BACT</name>
<protein>
    <submittedName>
        <fullName evidence="3">Restriction endonuclease subunit S</fullName>
    </submittedName>
</protein>
<keyword evidence="1" id="KW-0680">Restriction system</keyword>
<dbReference type="InterPro" id="IPR044946">
    <property type="entry name" value="Restrct_endonuc_typeI_TRD_sf"/>
</dbReference>
<dbReference type="RefSeq" id="WP_345074088.1">
    <property type="nucleotide sequence ID" value="NZ_BAABDJ010000035.1"/>
</dbReference>
<dbReference type="Gene3D" id="3.90.220.20">
    <property type="entry name" value="DNA methylase specificity domains"/>
    <property type="match status" value="2"/>
</dbReference>
<gene>
    <name evidence="3" type="ORF">GCM10022408_29910</name>
</gene>
<dbReference type="SUPFAM" id="SSF116734">
    <property type="entry name" value="DNA methylase specificity domain"/>
    <property type="match status" value="2"/>
</dbReference>
<keyword evidence="4" id="KW-1185">Reference proteome</keyword>
<dbReference type="InterPro" id="IPR052021">
    <property type="entry name" value="Type-I_RS_S_subunit"/>
</dbReference>
<dbReference type="PANTHER" id="PTHR30408">
    <property type="entry name" value="TYPE-1 RESTRICTION ENZYME ECOKI SPECIFICITY PROTEIN"/>
    <property type="match status" value="1"/>
</dbReference>
<keyword evidence="3" id="KW-0378">Hydrolase</keyword>
<keyword evidence="2" id="KW-0238">DNA-binding</keyword>